<dbReference type="PANTHER" id="PTHR11941:SF175">
    <property type="entry name" value="ENOYL-COA HYDRATASE-RELATED"/>
    <property type="match status" value="1"/>
</dbReference>
<dbReference type="Gene3D" id="1.10.12.10">
    <property type="entry name" value="Lyase 2-enoyl-coa Hydratase, Chain A, domain 2"/>
    <property type="match status" value="1"/>
</dbReference>
<name>A0AA96GE35_9BACT</name>
<protein>
    <submittedName>
        <fullName evidence="4">Enoyl-CoA hydratase-related protein</fullName>
    </submittedName>
</protein>
<reference evidence="4 5" key="1">
    <citation type="submission" date="2023-01" db="EMBL/GenBank/DDBJ databases">
        <title>Cultivation and genomic characterization of new, ubiquitous marine nitrite-oxidizing bacteria from the Nitrospirales.</title>
        <authorList>
            <person name="Mueller A.J."/>
            <person name="Daebeler A."/>
            <person name="Herbold C.W."/>
            <person name="Kirkegaard R.H."/>
            <person name="Daims H."/>
        </authorList>
    </citation>
    <scope>NUCLEOTIDE SEQUENCE [LARGE SCALE GENOMIC DNA]</scope>
    <source>
        <strain evidence="4 5">VA</strain>
    </source>
</reference>
<dbReference type="Proteomes" id="UP001302719">
    <property type="component" value="Chromosome"/>
</dbReference>
<evidence type="ECO:0000313" key="4">
    <source>
        <dbReference type="EMBL" id="WNM57034.1"/>
    </source>
</evidence>
<dbReference type="InterPro" id="IPR001753">
    <property type="entry name" value="Enoyl-CoA_hydra/iso"/>
</dbReference>
<evidence type="ECO:0000256" key="3">
    <source>
        <dbReference type="RuleBase" id="RU003707"/>
    </source>
</evidence>
<comment type="similarity">
    <text evidence="1 3">Belongs to the enoyl-CoA hydratase/isomerase family.</text>
</comment>
<dbReference type="EMBL" id="CP116967">
    <property type="protein sequence ID" value="WNM57034.1"/>
    <property type="molecule type" value="Genomic_DNA"/>
</dbReference>
<dbReference type="GO" id="GO:0006635">
    <property type="term" value="P:fatty acid beta-oxidation"/>
    <property type="evidence" value="ECO:0007669"/>
    <property type="project" value="TreeGrafter"/>
</dbReference>
<sequence>MSGLPRIWLTEHPADHVATVTINHPPANVLTPQGISELESTLDDLANHDPVKVIIITGTGRFFIAGADIRMLAEIGSKPKGKKLALTGQRIFNKIAASPKPIIAAINGICLGGGLELALCCHLRLAAEGIQLGLPEVNLGLIPGFGGTQRLLRLIGQSKATEMILTGDSLSAEDGKTCGLMSEVFSDKDLMPQAIGLASRIASKSQSAVRAALQAIQRGSDLKLREGLLVEATLFGELCESEDKQEGLAAFLEKRTPHFKDL</sequence>
<gene>
    <name evidence="4" type="ORF">PP769_13750</name>
</gene>
<organism evidence="4 5">
    <name type="scientific">Candidatus Nitrospira allomarina</name>
    <dbReference type="NCBI Taxonomy" id="3020900"/>
    <lineage>
        <taxon>Bacteria</taxon>
        <taxon>Pseudomonadati</taxon>
        <taxon>Nitrospirota</taxon>
        <taxon>Nitrospiria</taxon>
        <taxon>Nitrospirales</taxon>
        <taxon>Nitrospiraceae</taxon>
        <taxon>Nitrospira</taxon>
    </lineage>
</organism>
<dbReference type="CDD" id="cd06558">
    <property type="entry name" value="crotonase-like"/>
    <property type="match status" value="1"/>
</dbReference>
<dbReference type="InterPro" id="IPR014748">
    <property type="entry name" value="Enoyl-CoA_hydra_C"/>
</dbReference>
<dbReference type="KEGG" id="nall:PP769_13750"/>
<evidence type="ECO:0000256" key="2">
    <source>
        <dbReference type="ARBA" id="ARBA00023239"/>
    </source>
</evidence>
<dbReference type="RefSeq" id="WP_312641060.1">
    <property type="nucleotide sequence ID" value="NZ_CP116967.1"/>
</dbReference>
<dbReference type="InterPro" id="IPR029045">
    <property type="entry name" value="ClpP/crotonase-like_dom_sf"/>
</dbReference>
<dbReference type="Gene3D" id="3.90.226.10">
    <property type="entry name" value="2-enoyl-CoA Hydratase, Chain A, domain 1"/>
    <property type="match status" value="1"/>
</dbReference>
<dbReference type="Pfam" id="PF00378">
    <property type="entry name" value="ECH_1"/>
    <property type="match status" value="1"/>
</dbReference>
<dbReference type="PANTHER" id="PTHR11941">
    <property type="entry name" value="ENOYL-COA HYDRATASE-RELATED"/>
    <property type="match status" value="1"/>
</dbReference>
<dbReference type="FunFam" id="3.90.226.10:FF:000009">
    <property type="entry name" value="Carnitinyl-CoA dehydratase"/>
    <property type="match status" value="1"/>
</dbReference>
<dbReference type="InterPro" id="IPR018376">
    <property type="entry name" value="Enoyl-CoA_hyd/isom_CS"/>
</dbReference>
<dbReference type="FunFam" id="1.10.12.10:FF:000001">
    <property type="entry name" value="Probable enoyl-CoA hydratase, mitochondrial"/>
    <property type="match status" value="1"/>
</dbReference>
<proteinExistence type="inferred from homology"/>
<evidence type="ECO:0000313" key="5">
    <source>
        <dbReference type="Proteomes" id="UP001302719"/>
    </source>
</evidence>
<keyword evidence="5" id="KW-1185">Reference proteome</keyword>
<keyword evidence="2" id="KW-0456">Lyase</keyword>
<accession>A0AA96GE35</accession>
<dbReference type="AlphaFoldDB" id="A0AA96GE35"/>
<dbReference type="PROSITE" id="PS00166">
    <property type="entry name" value="ENOYL_COA_HYDRATASE"/>
    <property type="match status" value="1"/>
</dbReference>
<dbReference type="GO" id="GO:0016836">
    <property type="term" value="F:hydro-lyase activity"/>
    <property type="evidence" value="ECO:0007669"/>
    <property type="project" value="UniProtKB-ARBA"/>
</dbReference>
<dbReference type="SUPFAM" id="SSF52096">
    <property type="entry name" value="ClpP/crotonase"/>
    <property type="match status" value="1"/>
</dbReference>
<evidence type="ECO:0000256" key="1">
    <source>
        <dbReference type="ARBA" id="ARBA00005254"/>
    </source>
</evidence>